<evidence type="ECO:0000313" key="1">
    <source>
        <dbReference type="EMBL" id="CAF9921253.1"/>
    </source>
</evidence>
<dbReference type="Gene3D" id="3.40.50.150">
    <property type="entry name" value="Vaccinia Virus protein VP39"/>
    <property type="match status" value="1"/>
</dbReference>
<organism evidence="1 2">
    <name type="scientific">Imshaugia aleurites</name>
    <dbReference type="NCBI Taxonomy" id="172621"/>
    <lineage>
        <taxon>Eukaryota</taxon>
        <taxon>Fungi</taxon>
        <taxon>Dikarya</taxon>
        <taxon>Ascomycota</taxon>
        <taxon>Pezizomycotina</taxon>
        <taxon>Lecanoromycetes</taxon>
        <taxon>OSLEUM clade</taxon>
        <taxon>Lecanoromycetidae</taxon>
        <taxon>Lecanorales</taxon>
        <taxon>Lecanorineae</taxon>
        <taxon>Parmeliaceae</taxon>
        <taxon>Imshaugia</taxon>
    </lineage>
</organism>
<gene>
    <name evidence="1" type="ORF">IMSHALPRED_005122</name>
</gene>
<reference evidence="1" key="1">
    <citation type="submission" date="2021-03" db="EMBL/GenBank/DDBJ databases">
        <authorList>
            <person name="Tagirdzhanova G."/>
        </authorList>
    </citation>
    <scope>NUCLEOTIDE SEQUENCE</scope>
</reference>
<comment type="caution">
    <text evidence="1">The sequence shown here is derived from an EMBL/GenBank/DDBJ whole genome shotgun (WGS) entry which is preliminary data.</text>
</comment>
<dbReference type="InterPro" id="IPR029063">
    <property type="entry name" value="SAM-dependent_MTases_sf"/>
</dbReference>
<dbReference type="EMBL" id="CAJPDT010000027">
    <property type="protein sequence ID" value="CAF9921253.1"/>
    <property type="molecule type" value="Genomic_DNA"/>
</dbReference>
<protein>
    <submittedName>
        <fullName evidence="1">Uncharacterized protein</fullName>
    </submittedName>
</protein>
<evidence type="ECO:0000313" key="2">
    <source>
        <dbReference type="Proteomes" id="UP000664534"/>
    </source>
</evidence>
<sequence length="130" mass="14656">MEPKQIAASIAKHPFAPALPTHIIWKYVTTPPPMALTTFNHAPTSPASFGIRIEQVVLPDARSEQLDATWDFIMMRPGKEPMEGQWRVLLREVGLTVKKIWGRDGDNRIIEVVLVQYFLAVPGILRIITT</sequence>
<dbReference type="AlphaFoldDB" id="A0A8H3FG16"/>
<accession>A0A8H3FG16</accession>
<dbReference type="Proteomes" id="UP000664534">
    <property type="component" value="Unassembled WGS sequence"/>
</dbReference>
<keyword evidence="2" id="KW-1185">Reference proteome</keyword>
<proteinExistence type="predicted"/>
<name>A0A8H3FG16_9LECA</name>